<name>A0AAV4N3I2_CAEEX</name>
<gene>
    <name evidence="1" type="ORF">CEXT_289591</name>
</gene>
<dbReference type="AlphaFoldDB" id="A0AAV4N3I2"/>
<evidence type="ECO:0000313" key="2">
    <source>
        <dbReference type="Proteomes" id="UP001054945"/>
    </source>
</evidence>
<keyword evidence="2" id="KW-1185">Reference proteome</keyword>
<evidence type="ECO:0000313" key="1">
    <source>
        <dbReference type="EMBL" id="GIX78221.1"/>
    </source>
</evidence>
<comment type="caution">
    <text evidence="1">The sequence shown here is derived from an EMBL/GenBank/DDBJ whole genome shotgun (WGS) entry which is preliminary data.</text>
</comment>
<sequence length="112" mass="13318">MQWKNSLRKCEGGGDEENRITSRKSSFFFLSRSLKQEEEKKKKKERERIQEMEMFNGKISFTSLLQHLRLTDPFHVVRNTTIPASSTAIRKSTRFGKQVNGERYFRSSFIFF</sequence>
<protein>
    <submittedName>
        <fullName evidence="1">Uncharacterized protein</fullName>
    </submittedName>
</protein>
<proteinExistence type="predicted"/>
<organism evidence="1 2">
    <name type="scientific">Caerostris extrusa</name>
    <name type="common">Bark spider</name>
    <name type="synonym">Caerostris bankana</name>
    <dbReference type="NCBI Taxonomy" id="172846"/>
    <lineage>
        <taxon>Eukaryota</taxon>
        <taxon>Metazoa</taxon>
        <taxon>Ecdysozoa</taxon>
        <taxon>Arthropoda</taxon>
        <taxon>Chelicerata</taxon>
        <taxon>Arachnida</taxon>
        <taxon>Araneae</taxon>
        <taxon>Araneomorphae</taxon>
        <taxon>Entelegynae</taxon>
        <taxon>Araneoidea</taxon>
        <taxon>Araneidae</taxon>
        <taxon>Caerostris</taxon>
    </lineage>
</organism>
<dbReference type="Proteomes" id="UP001054945">
    <property type="component" value="Unassembled WGS sequence"/>
</dbReference>
<accession>A0AAV4N3I2</accession>
<dbReference type="EMBL" id="BPLR01020395">
    <property type="protein sequence ID" value="GIX78221.1"/>
    <property type="molecule type" value="Genomic_DNA"/>
</dbReference>
<reference evidence="1 2" key="1">
    <citation type="submission" date="2021-06" db="EMBL/GenBank/DDBJ databases">
        <title>Caerostris extrusa draft genome.</title>
        <authorList>
            <person name="Kono N."/>
            <person name="Arakawa K."/>
        </authorList>
    </citation>
    <scope>NUCLEOTIDE SEQUENCE [LARGE SCALE GENOMIC DNA]</scope>
</reference>